<feature type="domain" description="Semialdehyde dehydrogenase NAD-binding" evidence="1">
    <location>
        <begin position="2"/>
        <end position="99"/>
    </location>
</feature>
<dbReference type="GO" id="GO:0016620">
    <property type="term" value="F:oxidoreductase activity, acting on the aldehyde or oxo group of donors, NAD or NADP as acceptor"/>
    <property type="evidence" value="ECO:0007669"/>
    <property type="project" value="InterPro"/>
</dbReference>
<dbReference type="OrthoDB" id="9798632at2"/>
<dbReference type="SMART" id="SM00859">
    <property type="entry name" value="Semialdhyde_dh"/>
    <property type="match status" value="1"/>
</dbReference>
<comment type="caution">
    <text evidence="2">The sequence shown here is derived from an EMBL/GenBank/DDBJ whole genome shotgun (WGS) entry which is preliminary data.</text>
</comment>
<dbReference type="Proteomes" id="UP000254848">
    <property type="component" value="Unassembled WGS sequence"/>
</dbReference>
<dbReference type="RefSeq" id="WP_115457428.1">
    <property type="nucleotide sequence ID" value="NZ_QRAP01000002.1"/>
</dbReference>
<sequence>MKILLLGASGLVGNELLQLLLRDERIETVYAPSRRALPPSPKLVNTVSEDLCQIMANWKTPCDIAFCCLGTTRKQAGSDSAFRYVDYTLVVESGRVALANGCRHYLVVSALGANAQSSFLYNRTKGEMEQALKMQGWPHLTIARPSMLQGERAEKRWLEQLSEPIFRMLPGKWKGIKAAGVAQALLNAAFNPPDYQLNILESDQLREMAGEA</sequence>
<reference evidence="2 3" key="1">
    <citation type="submission" date="2018-07" db="EMBL/GenBank/DDBJ databases">
        <title>Genomic Encyclopedia of Type Strains, Phase IV (KMG-IV): sequencing the most valuable type-strain genomes for metagenomic binning, comparative biology and taxonomic classification.</title>
        <authorList>
            <person name="Goeker M."/>
        </authorList>
    </citation>
    <scope>NUCLEOTIDE SEQUENCE [LARGE SCALE GENOMIC DNA]</scope>
    <source>
        <strain evidence="2 3">DSM 103736</strain>
    </source>
</reference>
<dbReference type="InterPro" id="IPR016040">
    <property type="entry name" value="NAD(P)-bd_dom"/>
</dbReference>
<accession>A0A370R179</accession>
<dbReference type="SUPFAM" id="SSF51735">
    <property type="entry name" value="NAD(P)-binding Rossmann-fold domains"/>
    <property type="match status" value="1"/>
</dbReference>
<dbReference type="Pfam" id="PF13460">
    <property type="entry name" value="NAD_binding_10"/>
    <property type="match status" value="1"/>
</dbReference>
<evidence type="ECO:0000313" key="3">
    <source>
        <dbReference type="Proteomes" id="UP000254848"/>
    </source>
</evidence>
<protein>
    <submittedName>
        <fullName evidence="2">Putative NAD(P)-binding protein</fullName>
    </submittedName>
</protein>
<proteinExistence type="predicted"/>
<dbReference type="GO" id="GO:0051287">
    <property type="term" value="F:NAD binding"/>
    <property type="evidence" value="ECO:0007669"/>
    <property type="project" value="InterPro"/>
</dbReference>
<dbReference type="InterPro" id="IPR036291">
    <property type="entry name" value="NAD(P)-bd_dom_sf"/>
</dbReference>
<gene>
    <name evidence="2" type="ORF">C8D90_102164</name>
</gene>
<keyword evidence="3" id="KW-1185">Reference proteome</keyword>
<dbReference type="EMBL" id="QRAP01000002">
    <property type="protein sequence ID" value="RDK95683.1"/>
    <property type="molecule type" value="Genomic_DNA"/>
</dbReference>
<evidence type="ECO:0000259" key="1">
    <source>
        <dbReference type="SMART" id="SM00859"/>
    </source>
</evidence>
<dbReference type="InterPro" id="IPR000534">
    <property type="entry name" value="Semialdehyde_DH_NAD-bd"/>
</dbReference>
<organism evidence="2 3">
    <name type="scientific">Enterobacillus tribolii</name>
    <dbReference type="NCBI Taxonomy" id="1487935"/>
    <lineage>
        <taxon>Bacteria</taxon>
        <taxon>Pseudomonadati</taxon>
        <taxon>Pseudomonadota</taxon>
        <taxon>Gammaproteobacteria</taxon>
        <taxon>Enterobacterales</taxon>
        <taxon>Hafniaceae</taxon>
        <taxon>Enterobacillus</taxon>
    </lineage>
</organism>
<dbReference type="PANTHER" id="PTHR14097">
    <property type="entry name" value="OXIDOREDUCTASE HTATIP2"/>
    <property type="match status" value="1"/>
</dbReference>
<evidence type="ECO:0000313" key="2">
    <source>
        <dbReference type="EMBL" id="RDK95683.1"/>
    </source>
</evidence>
<dbReference type="AlphaFoldDB" id="A0A370R179"/>
<dbReference type="PANTHER" id="PTHR14097:SF7">
    <property type="entry name" value="OXIDOREDUCTASE HTATIP2"/>
    <property type="match status" value="1"/>
</dbReference>
<dbReference type="Gene3D" id="3.40.50.720">
    <property type="entry name" value="NAD(P)-binding Rossmann-like Domain"/>
    <property type="match status" value="1"/>
</dbReference>
<name>A0A370R179_9GAMM</name>